<evidence type="ECO:0000313" key="2">
    <source>
        <dbReference type="Proteomes" id="UP001558613"/>
    </source>
</evidence>
<sequence length="134" mass="14403">MSTVKDRLVMPNDNESEESCYRALQILTTLLPPIASGRTKGRAKCGTKLALAYLLDIKSAGTSISSLLDNSQTTVENPQPHIVCLGAPSSTAQYIIVAENDKVTIPLEDNSPLGSPLTGFSSHVKLFKLVVYLL</sequence>
<keyword evidence="2" id="KW-1185">Reference proteome</keyword>
<dbReference type="Proteomes" id="UP001558613">
    <property type="component" value="Unassembled WGS sequence"/>
</dbReference>
<gene>
    <name evidence="1" type="ORF">QQF64_026847</name>
</gene>
<evidence type="ECO:0000313" key="1">
    <source>
        <dbReference type="EMBL" id="KAL1274033.1"/>
    </source>
</evidence>
<dbReference type="EMBL" id="JAYMGO010000005">
    <property type="protein sequence ID" value="KAL1274033.1"/>
    <property type="molecule type" value="Genomic_DNA"/>
</dbReference>
<name>A0ABR3NAQ8_9TELE</name>
<accession>A0ABR3NAQ8</accession>
<reference evidence="1 2" key="1">
    <citation type="submission" date="2023-09" db="EMBL/GenBank/DDBJ databases">
        <authorList>
            <person name="Wang M."/>
        </authorList>
    </citation>
    <scope>NUCLEOTIDE SEQUENCE [LARGE SCALE GENOMIC DNA]</scope>
    <source>
        <strain evidence="1">GT-2023</strain>
        <tissue evidence="1">Liver</tissue>
    </source>
</reference>
<protein>
    <submittedName>
        <fullName evidence="1">Uncharacterized protein</fullName>
    </submittedName>
</protein>
<comment type="caution">
    <text evidence="1">The sequence shown here is derived from an EMBL/GenBank/DDBJ whole genome shotgun (WGS) entry which is preliminary data.</text>
</comment>
<proteinExistence type="predicted"/>
<organism evidence="1 2">
    <name type="scientific">Cirrhinus molitorella</name>
    <name type="common">mud carp</name>
    <dbReference type="NCBI Taxonomy" id="172907"/>
    <lineage>
        <taxon>Eukaryota</taxon>
        <taxon>Metazoa</taxon>
        <taxon>Chordata</taxon>
        <taxon>Craniata</taxon>
        <taxon>Vertebrata</taxon>
        <taxon>Euteleostomi</taxon>
        <taxon>Actinopterygii</taxon>
        <taxon>Neopterygii</taxon>
        <taxon>Teleostei</taxon>
        <taxon>Ostariophysi</taxon>
        <taxon>Cypriniformes</taxon>
        <taxon>Cyprinidae</taxon>
        <taxon>Labeoninae</taxon>
        <taxon>Labeonini</taxon>
        <taxon>Cirrhinus</taxon>
    </lineage>
</organism>